<comment type="caution">
    <text evidence="1">The sequence shown here is derived from an EMBL/GenBank/DDBJ whole genome shotgun (WGS) entry which is preliminary data.</text>
</comment>
<proteinExistence type="predicted"/>
<sequence>MSERIILLDVPGVLYSTRSAARLGGIPDSGTLRDVKLFDPIALGFIRRLFGLTGARVVLSDSWRRGTPAAILGQLDLQVEAMMPPVEGGPGAEIAAYLASRPAPQGYVIFTSRPEAMPAGLGANLVAVDPAQGLTLDNFKQALDVLGVACPSTLYPQPAADAGLQARLLQLRQQARTAARAAIGHELPLPDTADRLRAAALAHA</sequence>
<dbReference type="RefSeq" id="WP_222204674.1">
    <property type="nucleotide sequence ID" value="NZ_CAJZAH010000001.1"/>
</dbReference>
<dbReference type="Proteomes" id="UP000721236">
    <property type="component" value="Unassembled WGS sequence"/>
</dbReference>
<accession>A0ABN7Y884</accession>
<gene>
    <name evidence="1" type="ORF">LMG21510_01212</name>
</gene>
<name>A0ABN7Y884_9BURK</name>
<protein>
    <submittedName>
        <fullName evidence="1">Uncharacterized protein</fullName>
    </submittedName>
</protein>
<dbReference type="Pfam" id="PF18143">
    <property type="entry name" value="HAD_SAK_2"/>
    <property type="match status" value="1"/>
</dbReference>
<keyword evidence="2" id="KW-1185">Reference proteome</keyword>
<dbReference type="EMBL" id="CAJZAH010000001">
    <property type="protein sequence ID" value="CAG9168719.1"/>
    <property type="molecule type" value="Genomic_DNA"/>
</dbReference>
<reference evidence="1 2" key="1">
    <citation type="submission" date="2021-08" db="EMBL/GenBank/DDBJ databases">
        <authorList>
            <person name="Peeters C."/>
        </authorList>
    </citation>
    <scope>NUCLEOTIDE SEQUENCE [LARGE SCALE GENOMIC DNA]</scope>
    <source>
        <strain evidence="1 2">LMG 21510</strain>
    </source>
</reference>
<evidence type="ECO:0000313" key="1">
    <source>
        <dbReference type="EMBL" id="CAG9168719.1"/>
    </source>
</evidence>
<evidence type="ECO:0000313" key="2">
    <source>
        <dbReference type="Proteomes" id="UP000721236"/>
    </source>
</evidence>
<organism evidence="1 2">
    <name type="scientific">Cupriavidus respiraculi</name>
    <dbReference type="NCBI Taxonomy" id="195930"/>
    <lineage>
        <taxon>Bacteria</taxon>
        <taxon>Pseudomonadati</taxon>
        <taxon>Pseudomonadota</taxon>
        <taxon>Betaproteobacteria</taxon>
        <taxon>Burkholderiales</taxon>
        <taxon>Burkholderiaceae</taxon>
        <taxon>Cupriavidus</taxon>
    </lineage>
</organism>